<evidence type="ECO:0000256" key="3">
    <source>
        <dbReference type="ARBA" id="ARBA00022692"/>
    </source>
</evidence>
<feature type="transmembrane region" description="Helical" evidence="6">
    <location>
        <begin position="6"/>
        <end position="26"/>
    </location>
</feature>
<feature type="transmembrane region" description="Helical" evidence="6">
    <location>
        <begin position="62"/>
        <end position="85"/>
    </location>
</feature>
<evidence type="ECO:0000313" key="8">
    <source>
        <dbReference type="Proteomes" id="UP001138540"/>
    </source>
</evidence>
<name>A0ABR6NIP1_9SPHN</name>
<accession>A0ABR6NIP1</accession>
<reference evidence="7 8" key="1">
    <citation type="submission" date="2020-08" db="EMBL/GenBank/DDBJ databases">
        <title>Exploring microbial biodiversity for novel pathways involved in the catabolism of aromatic compounds derived from lignin.</title>
        <authorList>
            <person name="Elkins J."/>
        </authorList>
    </citation>
    <scope>NUCLEOTIDE SEQUENCE [LARGE SCALE GENOMIC DNA]</scope>
    <source>
        <strain evidence="7 8">B1D3A</strain>
    </source>
</reference>
<dbReference type="Proteomes" id="UP001138540">
    <property type="component" value="Unassembled WGS sequence"/>
</dbReference>
<proteinExistence type="predicted"/>
<dbReference type="PANTHER" id="PTHR30086">
    <property type="entry name" value="ARGININE EXPORTER PROTEIN ARGO"/>
    <property type="match status" value="1"/>
</dbReference>
<organism evidence="7 8">
    <name type="scientific">Sphingobium lignivorans</name>
    <dbReference type="NCBI Taxonomy" id="2735886"/>
    <lineage>
        <taxon>Bacteria</taxon>
        <taxon>Pseudomonadati</taxon>
        <taxon>Pseudomonadota</taxon>
        <taxon>Alphaproteobacteria</taxon>
        <taxon>Sphingomonadales</taxon>
        <taxon>Sphingomonadaceae</taxon>
        <taxon>Sphingobium</taxon>
    </lineage>
</organism>
<feature type="transmembrane region" description="Helical" evidence="6">
    <location>
        <begin position="38"/>
        <end position="56"/>
    </location>
</feature>
<evidence type="ECO:0000313" key="7">
    <source>
        <dbReference type="EMBL" id="MBB5986976.1"/>
    </source>
</evidence>
<dbReference type="Pfam" id="PF01810">
    <property type="entry name" value="LysE"/>
    <property type="match status" value="1"/>
</dbReference>
<keyword evidence="8" id="KW-1185">Reference proteome</keyword>
<dbReference type="InterPro" id="IPR001123">
    <property type="entry name" value="LeuE-type"/>
</dbReference>
<gene>
    <name evidence="7" type="ORF">HNP60_002950</name>
</gene>
<dbReference type="RefSeq" id="WP_184155104.1">
    <property type="nucleotide sequence ID" value="NZ_JACHKA010000001.1"/>
</dbReference>
<comment type="caution">
    <text evidence="7">The sequence shown here is derived from an EMBL/GenBank/DDBJ whole genome shotgun (WGS) entry which is preliminary data.</text>
</comment>
<evidence type="ECO:0000256" key="6">
    <source>
        <dbReference type="SAM" id="Phobius"/>
    </source>
</evidence>
<protein>
    <submittedName>
        <fullName evidence="7">Threonine/homoserine/homoserine lactone efflux protein</fullName>
    </submittedName>
</protein>
<keyword evidence="4 6" id="KW-1133">Transmembrane helix</keyword>
<dbReference type="EMBL" id="JACHKA010000001">
    <property type="protein sequence ID" value="MBB5986976.1"/>
    <property type="molecule type" value="Genomic_DNA"/>
</dbReference>
<evidence type="ECO:0000256" key="4">
    <source>
        <dbReference type="ARBA" id="ARBA00022989"/>
    </source>
</evidence>
<sequence length="138" mass="14721">MGPAEFTLAIWALLLTPGPTNTLLALSGAQRGVRASLPLIPAELCGYLLVILPLSAGGPLLLTSFPVLATVIKLSAAAWVMYLAMRLWQPVLASRASYDVTARQVFCTTLLNPKALIFGLESVLIRLNRLGIPKVALL</sequence>
<dbReference type="PANTHER" id="PTHR30086:SF20">
    <property type="entry name" value="ARGININE EXPORTER PROTEIN ARGO-RELATED"/>
    <property type="match status" value="1"/>
</dbReference>
<comment type="subcellular location">
    <subcellularLocation>
        <location evidence="1">Cell membrane</location>
        <topology evidence="1">Multi-pass membrane protein</topology>
    </subcellularLocation>
</comment>
<keyword evidence="5 6" id="KW-0472">Membrane</keyword>
<keyword evidence="3 6" id="KW-0812">Transmembrane</keyword>
<evidence type="ECO:0000256" key="5">
    <source>
        <dbReference type="ARBA" id="ARBA00023136"/>
    </source>
</evidence>
<evidence type="ECO:0000256" key="1">
    <source>
        <dbReference type="ARBA" id="ARBA00004651"/>
    </source>
</evidence>
<keyword evidence="2" id="KW-1003">Cell membrane</keyword>
<evidence type="ECO:0000256" key="2">
    <source>
        <dbReference type="ARBA" id="ARBA00022475"/>
    </source>
</evidence>